<proteinExistence type="predicted"/>
<evidence type="ECO:0000313" key="2">
    <source>
        <dbReference type="Proteomes" id="UP001156973"/>
    </source>
</evidence>
<dbReference type="EMBL" id="ON649701">
    <property type="protein sequence ID" value="UVF62412.1"/>
    <property type="molecule type" value="Genomic_DNA"/>
</dbReference>
<protein>
    <submittedName>
        <fullName evidence="1">Uncharacterized protein</fullName>
    </submittedName>
</protein>
<keyword evidence="2" id="KW-1185">Reference proteome</keyword>
<dbReference type="KEGG" id="vg:80544963"/>
<dbReference type="Proteomes" id="UP001156973">
    <property type="component" value="Segment"/>
</dbReference>
<reference evidence="1 2" key="1">
    <citation type="submission" date="2022-05" db="EMBL/GenBank/DDBJ databases">
        <title>Diverse viruses of marine archaea discovered using metagenomics.</title>
        <authorList>
            <person name="Zhou Y."/>
        </authorList>
    </citation>
    <scope>NUCLEOTIDE SEQUENCE [LARGE SCALE GENOMIC DNA]</scope>
    <source>
        <strain evidence="1">YSH_922147</strain>
    </source>
</reference>
<organism evidence="1 2">
    <name type="scientific">Nitrososphaeria virus YSH_922147</name>
    <dbReference type="NCBI Taxonomy" id="3071323"/>
    <lineage>
        <taxon>Viruses</taxon>
        <taxon>Duplodnaviria</taxon>
        <taxon>Heunggongvirae</taxon>
        <taxon>Uroviricota</taxon>
        <taxon>Caudoviricetes</taxon>
        <taxon>Juravirales</taxon>
        <taxon>Yangangviridae</taxon>
        <taxon>Mathaucavirus</taxon>
        <taxon>Mathaucavirus yangshanense</taxon>
    </lineage>
</organism>
<name>A0A976YF83_9CAUD</name>
<accession>A0A976YF83</accession>
<sequence>MICDRCVWGHNNHRDIEEPNHCKCLCHGQFGLDTVSTPITKYRNGDAK</sequence>
<evidence type="ECO:0000313" key="1">
    <source>
        <dbReference type="EMBL" id="UVF62412.1"/>
    </source>
</evidence>